<evidence type="ECO:0000259" key="5">
    <source>
        <dbReference type="PROSITE" id="PS50041"/>
    </source>
</evidence>
<dbReference type="Pfam" id="PF00059">
    <property type="entry name" value="Lectin_C"/>
    <property type="match status" value="1"/>
</dbReference>
<dbReference type="InterPro" id="IPR018378">
    <property type="entry name" value="C-type_lectin_CS"/>
</dbReference>
<feature type="compositionally biased region" description="Acidic residues" evidence="3">
    <location>
        <begin position="13"/>
        <end position="27"/>
    </location>
</feature>
<feature type="compositionally biased region" description="Basic and acidic residues" evidence="3">
    <location>
        <begin position="28"/>
        <end position="47"/>
    </location>
</feature>
<dbReference type="InterPro" id="IPR016186">
    <property type="entry name" value="C-type_lectin-like/link_sf"/>
</dbReference>
<keyword evidence="4" id="KW-0472">Membrane</keyword>
<dbReference type="PROSITE" id="PS50041">
    <property type="entry name" value="C_TYPE_LECTIN_2"/>
    <property type="match status" value="1"/>
</dbReference>
<dbReference type="Proteomes" id="UP001369086">
    <property type="component" value="Unassembled WGS sequence"/>
</dbReference>
<organism evidence="6 7">
    <name type="scientific">Huso huso</name>
    <name type="common">Beluga</name>
    <name type="synonym">Acipenser huso</name>
    <dbReference type="NCBI Taxonomy" id="61971"/>
    <lineage>
        <taxon>Eukaryota</taxon>
        <taxon>Metazoa</taxon>
        <taxon>Chordata</taxon>
        <taxon>Craniata</taxon>
        <taxon>Vertebrata</taxon>
        <taxon>Euteleostomi</taxon>
        <taxon>Actinopterygii</taxon>
        <taxon>Chondrostei</taxon>
        <taxon>Acipenseriformes</taxon>
        <taxon>Acipenseridae</taxon>
        <taxon>Huso</taxon>
    </lineage>
</organism>
<evidence type="ECO:0000256" key="1">
    <source>
        <dbReference type="ARBA" id="ARBA00022734"/>
    </source>
</evidence>
<keyword evidence="4" id="KW-1133">Transmembrane helix</keyword>
<dbReference type="InterPro" id="IPR016187">
    <property type="entry name" value="CTDL_fold"/>
</dbReference>
<protein>
    <submittedName>
        <fullName evidence="6">CD209 antigen-like protein D</fullName>
    </submittedName>
</protein>
<keyword evidence="4" id="KW-0812">Transmembrane</keyword>
<dbReference type="EMBL" id="JAHFZB010000042">
    <property type="protein sequence ID" value="KAK6468697.1"/>
    <property type="molecule type" value="Genomic_DNA"/>
</dbReference>
<dbReference type="CDD" id="cd03590">
    <property type="entry name" value="CLECT_DC-SIGN_like"/>
    <property type="match status" value="1"/>
</dbReference>
<keyword evidence="1" id="KW-0430">Lectin</keyword>
<keyword evidence="7" id="KW-1185">Reference proteome</keyword>
<reference evidence="6 7" key="1">
    <citation type="submission" date="2021-05" db="EMBL/GenBank/DDBJ databases">
        <authorList>
            <person name="Zahm M."/>
            <person name="Klopp C."/>
            <person name="Cabau C."/>
            <person name="Kuhl H."/>
            <person name="Suciu R."/>
            <person name="Ciorpac M."/>
            <person name="Holostenco D."/>
            <person name="Gessner J."/>
            <person name="Wuertz S."/>
            <person name="Hohne C."/>
            <person name="Stock M."/>
            <person name="Gislard M."/>
            <person name="Lluch J."/>
            <person name="Milhes M."/>
            <person name="Lampietro C."/>
            <person name="Lopez Roques C."/>
            <person name="Donnadieu C."/>
            <person name="Du K."/>
            <person name="Schartl M."/>
            <person name="Guiguen Y."/>
        </authorList>
    </citation>
    <scope>NUCLEOTIDE SEQUENCE [LARGE SCALE GENOMIC DNA]</scope>
    <source>
        <strain evidence="6">Hh-F2</strain>
        <tissue evidence="6">Blood</tissue>
    </source>
</reference>
<dbReference type="SUPFAM" id="SSF56436">
    <property type="entry name" value="C-type lectin-like"/>
    <property type="match status" value="1"/>
</dbReference>
<comment type="caution">
    <text evidence="6">The sequence shown here is derived from an EMBL/GenBank/DDBJ whole genome shotgun (WGS) entry which is preliminary data.</text>
</comment>
<gene>
    <name evidence="6" type="ORF">HHUSO_G33016</name>
</gene>
<dbReference type="SMART" id="SM00034">
    <property type="entry name" value="CLECT"/>
    <property type="match status" value="1"/>
</dbReference>
<feature type="region of interest" description="Disordered" evidence="3">
    <location>
        <begin position="1"/>
        <end position="60"/>
    </location>
</feature>
<evidence type="ECO:0000256" key="3">
    <source>
        <dbReference type="SAM" id="MobiDB-lite"/>
    </source>
</evidence>
<evidence type="ECO:0000256" key="2">
    <source>
        <dbReference type="ARBA" id="ARBA00023157"/>
    </source>
</evidence>
<dbReference type="InterPro" id="IPR001304">
    <property type="entry name" value="C-type_lectin-like"/>
</dbReference>
<dbReference type="InterPro" id="IPR050111">
    <property type="entry name" value="C-type_lectin/snaclec_domain"/>
</dbReference>
<evidence type="ECO:0000313" key="6">
    <source>
        <dbReference type="EMBL" id="KAK6468697.1"/>
    </source>
</evidence>
<sequence length="330" mass="37884">MQRIRQENGFSGVDDEDDEADYENIEDSIERKEEKTNRTEAFKEEVKAQAATTGVDDEDDEADYENIEDSIEMEEKKTNQTEAFKEEVKAQAATNHNVCGTKSIVFLYVLLIASSVMWAALLSLLFVKSTAEIQNLKTLLTEKDSQMRANFENYVSKGTAEIQTLKTHLTEKDSQIVAKFENYISKDSQIIENVTKLEKYVYKVCANTCSGSWNLFNGAFYYFSKENKVWKEARTFCQSQNSDLAVINSDEELKYLQDKGPAIELWLGLSDSDNEGTWKWLDGRVVEKRLWHKGEPNNYQNNEDCGLLSNGLLNDLMCEAKVHWICEKRL</sequence>
<feature type="domain" description="C-type lectin" evidence="5">
    <location>
        <begin position="216"/>
        <end position="327"/>
    </location>
</feature>
<dbReference type="PROSITE" id="PS00615">
    <property type="entry name" value="C_TYPE_LECTIN_1"/>
    <property type="match status" value="1"/>
</dbReference>
<evidence type="ECO:0000313" key="7">
    <source>
        <dbReference type="Proteomes" id="UP001369086"/>
    </source>
</evidence>
<keyword evidence="2" id="KW-1015">Disulfide bond</keyword>
<dbReference type="Gene3D" id="3.10.100.10">
    <property type="entry name" value="Mannose-Binding Protein A, subunit A"/>
    <property type="match status" value="1"/>
</dbReference>
<evidence type="ECO:0000256" key="4">
    <source>
        <dbReference type="SAM" id="Phobius"/>
    </source>
</evidence>
<dbReference type="InterPro" id="IPR033989">
    <property type="entry name" value="CD209-like_CTLD"/>
</dbReference>
<feature type="transmembrane region" description="Helical" evidence="4">
    <location>
        <begin position="105"/>
        <end position="127"/>
    </location>
</feature>
<accession>A0ABR0Y7S0</accession>
<dbReference type="PANTHER" id="PTHR22803">
    <property type="entry name" value="MANNOSE, PHOSPHOLIPASE, LECTIN RECEPTOR RELATED"/>
    <property type="match status" value="1"/>
</dbReference>
<name>A0ABR0Y7S0_HUSHU</name>
<proteinExistence type="predicted"/>